<comment type="cofactor">
    <cofactor evidence="10">
        <name>Zn(2+)</name>
        <dbReference type="ChEBI" id="CHEBI:29105"/>
    </cofactor>
    <text evidence="10">Binds 1 zinc ion per subunit.</text>
</comment>
<dbReference type="AlphaFoldDB" id="A0A9D1M1M2"/>
<organism evidence="13 14">
    <name type="scientific">Candidatus Merdicola faecigallinarum</name>
    <dbReference type="NCBI Taxonomy" id="2840862"/>
    <lineage>
        <taxon>Bacteria</taxon>
        <taxon>Bacillati</taxon>
        <taxon>Bacillota</taxon>
        <taxon>Clostridia</taxon>
        <taxon>Candidatus Merdicola</taxon>
    </lineage>
</organism>
<keyword evidence="4 10" id="KW-0963">Cytoplasm</keyword>
<dbReference type="InterPro" id="IPR023457">
    <property type="entry name" value="Met-tRNA_synth_2"/>
</dbReference>
<dbReference type="SUPFAM" id="SSF52374">
    <property type="entry name" value="Nucleotidylyl transferase"/>
    <property type="match status" value="1"/>
</dbReference>
<dbReference type="InterPro" id="IPR014758">
    <property type="entry name" value="Met-tRNA_synth"/>
</dbReference>
<evidence type="ECO:0000313" key="13">
    <source>
        <dbReference type="EMBL" id="HIU52165.1"/>
    </source>
</evidence>
<keyword evidence="10" id="KW-0479">Metal-binding</keyword>
<dbReference type="CDD" id="cd00814">
    <property type="entry name" value="MetRS_core"/>
    <property type="match status" value="1"/>
</dbReference>
<dbReference type="InterPro" id="IPR014729">
    <property type="entry name" value="Rossmann-like_a/b/a_fold"/>
</dbReference>
<evidence type="ECO:0000256" key="8">
    <source>
        <dbReference type="ARBA" id="ARBA00022917"/>
    </source>
</evidence>
<evidence type="ECO:0000256" key="10">
    <source>
        <dbReference type="HAMAP-Rule" id="MF_01228"/>
    </source>
</evidence>
<dbReference type="InterPro" id="IPR015413">
    <property type="entry name" value="Methionyl/Leucyl_tRNA_Synth"/>
</dbReference>
<dbReference type="InterPro" id="IPR041872">
    <property type="entry name" value="Anticodon_Met"/>
</dbReference>
<feature type="domain" description="Methionyl/Leucyl tRNA synthetase" evidence="11">
    <location>
        <begin position="155"/>
        <end position="361"/>
    </location>
</feature>
<feature type="binding site" evidence="10">
    <location>
        <position position="128"/>
    </location>
    <ligand>
        <name>Zn(2+)</name>
        <dbReference type="ChEBI" id="CHEBI:29105"/>
    </ligand>
</feature>
<evidence type="ECO:0000256" key="9">
    <source>
        <dbReference type="ARBA" id="ARBA00023146"/>
    </source>
</evidence>
<dbReference type="Pfam" id="PF09334">
    <property type="entry name" value="tRNA-synt_1g"/>
    <property type="match status" value="2"/>
</dbReference>
<comment type="caution">
    <text evidence="10">Lacks conserved residue(s) required for the propagation of feature annotation.</text>
</comment>
<dbReference type="InterPro" id="IPR009080">
    <property type="entry name" value="tRNAsynth_Ia_anticodon-bd"/>
</dbReference>
<feature type="domain" description="Methionyl/Leucyl tRNA synthetase" evidence="11">
    <location>
        <begin position="6"/>
        <end position="152"/>
    </location>
</feature>
<evidence type="ECO:0000259" key="11">
    <source>
        <dbReference type="Pfam" id="PF09334"/>
    </source>
</evidence>
<dbReference type="PROSITE" id="PS00178">
    <property type="entry name" value="AA_TRNA_LIGASE_I"/>
    <property type="match status" value="1"/>
</dbReference>
<evidence type="ECO:0000256" key="7">
    <source>
        <dbReference type="ARBA" id="ARBA00022840"/>
    </source>
</evidence>
<keyword evidence="9 10" id="KW-0030">Aminoacyl-tRNA synthetase</keyword>
<dbReference type="SUPFAM" id="SSF47323">
    <property type="entry name" value="Anticodon-binding domain of a subclass of class I aminoacyl-tRNA synthetases"/>
    <property type="match status" value="1"/>
</dbReference>
<dbReference type="InterPro" id="IPR001412">
    <property type="entry name" value="aa-tRNA-synth_I_CS"/>
</dbReference>
<gene>
    <name evidence="10 13" type="primary">metG</name>
    <name evidence="13" type="ORF">IAB70_06105</name>
</gene>
<dbReference type="GO" id="GO:0006431">
    <property type="term" value="P:methionyl-tRNA aminoacylation"/>
    <property type="evidence" value="ECO:0007669"/>
    <property type="project" value="UniProtKB-UniRule"/>
</dbReference>
<evidence type="ECO:0000256" key="2">
    <source>
        <dbReference type="ARBA" id="ARBA00004496"/>
    </source>
</evidence>
<protein>
    <recommendedName>
        <fullName evidence="10">Methionine--tRNA ligase</fullName>
        <ecNumber evidence="10">6.1.1.10</ecNumber>
    </recommendedName>
    <alternativeName>
        <fullName evidence="10">Methionyl-tRNA synthetase</fullName>
        <shortName evidence="10">MetRS</shortName>
    </alternativeName>
</protein>
<dbReference type="GO" id="GO:0005524">
    <property type="term" value="F:ATP binding"/>
    <property type="evidence" value="ECO:0007669"/>
    <property type="project" value="UniProtKB-UniRule"/>
</dbReference>
<dbReference type="PANTHER" id="PTHR43326">
    <property type="entry name" value="METHIONYL-TRNA SYNTHETASE"/>
    <property type="match status" value="1"/>
</dbReference>
<keyword evidence="8 10" id="KW-0648">Protein biosynthesis</keyword>
<dbReference type="CDD" id="cd07957">
    <property type="entry name" value="Anticodon_Ia_Met"/>
    <property type="match status" value="1"/>
</dbReference>
<proteinExistence type="inferred from homology"/>
<feature type="binding site" evidence="10">
    <location>
        <position position="148"/>
    </location>
    <ligand>
        <name>Zn(2+)</name>
        <dbReference type="ChEBI" id="CHEBI:29105"/>
    </ligand>
</feature>
<evidence type="ECO:0000256" key="6">
    <source>
        <dbReference type="ARBA" id="ARBA00022741"/>
    </source>
</evidence>
<dbReference type="GO" id="GO:0004825">
    <property type="term" value="F:methionine-tRNA ligase activity"/>
    <property type="evidence" value="ECO:0007669"/>
    <property type="project" value="UniProtKB-UniRule"/>
</dbReference>
<dbReference type="InterPro" id="IPR033911">
    <property type="entry name" value="MetRS_core"/>
</dbReference>
<dbReference type="Gene3D" id="3.40.50.620">
    <property type="entry name" value="HUPs"/>
    <property type="match status" value="1"/>
</dbReference>
<evidence type="ECO:0000256" key="4">
    <source>
        <dbReference type="ARBA" id="ARBA00022490"/>
    </source>
</evidence>
<comment type="similarity">
    <text evidence="3 10">Belongs to the class-I aminoacyl-tRNA synthetase family. MetG type 2A subfamily.</text>
</comment>
<dbReference type="FunFam" id="2.170.220.10:FF:000002">
    <property type="entry name" value="Methionine--tRNA ligase"/>
    <property type="match status" value="1"/>
</dbReference>
<comment type="function">
    <text evidence="1 10">Is required not only for elongation of protein synthesis but also for the initiation of all mRNA translation through initiator tRNA(fMet) aminoacylation.</text>
</comment>
<feature type="short sequence motif" description="'KMSKS' region" evidence="10">
    <location>
        <begin position="298"/>
        <end position="302"/>
    </location>
</feature>
<evidence type="ECO:0000256" key="5">
    <source>
        <dbReference type="ARBA" id="ARBA00022598"/>
    </source>
</evidence>
<evidence type="ECO:0000313" key="14">
    <source>
        <dbReference type="Proteomes" id="UP000824093"/>
    </source>
</evidence>
<reference evidence="13" key="1">
    <citation type="submission" date="2020-10" db="EMBL/GenBank/DDBJ databases">
        <authorList>
            <person name="Gilroy R."/>
        </authorList>
    </citation>
    <scope>NUCLEOTIDE SEQUENCE</scope>
    <source>
        <strain evidence="13">CHK195-15760</strain>
    </source>
</reference>
<dbReference type="NCBIfam" id="NF008900">
    <property type="entry name" value="PRK12267.1"/>
    <property type="match status" value="1"/>
</dbReference>
<comment type="subunit">
    <text evidence="10">Monomer.</text>
</comment>
<reference evidence="13" key="2">
    <citation type="journal article" date="2021" name="PeerJ">
        <title>Extensive microbial diversity within the chicken gut microbiome revealed by metagenomics and culture.</title>
        <authorList>
            <person name="Gilroy R."/>
            <person name="Ravi A."/>
            <person name="Getino M."/>
            <person name="Pursley I."/>
            <person name="Horton D.L."/>
            <person name="Alikhan N.F."/>
            <person name="Baker D."/>
            <person name="Gharbi K."/>
            <person name="Hall N."/>
            <person name="Watson M."/>
            <person name="Adriaenssens E.M."/>
            <person name="Foster-Nyarko E."/>
            <person name="Jarju S."/>
            <person name="Secka A."/>
            <person name="Antonio M."/>
            <person name="Oren A."/>
            <person name="Chaudhuri R.R."/>
            <person name="La Ragione R."/>
            <person name="Hildebrand F."/>
            <person name="Pallen M.J."/>
        </authorList>
    </citation>
    <scope>NUCLEOTIDE SEQUENCE</scope>
    <source>
        <strain evidence="13">CHK195-15760</strain>
    </source>
</reference>
<feature type="binding site" evidence="10">
    <location>
        <position position="145"/>
    </location>
    <ligand>
        <name>Zn(2+)</name>
        <dbReference type="ChEBI" id="CHEBI:29105"/>
    </ligand>
</feature>
<feature type="domain" description="Methionyl-tRNA synthetase anticodon-binding" evidence="12">
    <location>
        <begin position="376"/>
        <end position="519"/>
    </location>
</feature>
<sequence length="526" mass="61800">MEPKTFYVTTPIYYPSGKFHIGTAYTTVLADTIRKYKKMRGYDTYFLTGLDEHGQKIQEVAQKNGITPQEHVDNMADQAKKLWKLMDISYDDFIRTTEERHTKVVEQIFDKLMEQGDIYKGEYEGWYCVPCETYFTDTQLVEGKCPDCGREVKKMKEEAYFFNMKKYADRLIEFYEENPNFIEPESRKNELFNNFLKPGLEDLCITRTTFDWGVKVKKDPKHVIYVWLDALTNYITALGYGSEDDTKFKKYWPADLQIVGKDIIRFHGIYWPIFLMALDLPLPKKIYAHGFIMMKDGKMSKSKGNVVYPEMLIERYGLDATKYFLMREFSYGQDAVFSPEGFVERFNFDLCNDLGNLLNRTIGMINKYQAGIVKPSMENKSEIDKNLEEFTEKQIQKVEENMDSIHLSNALTEIWNLIARTNKYIDETAPWILAKNEEDSETLNSVLYHLVENLRKIAIMLNPFMQDTSKSIMEQLGIEKEELKKWDSIKEGSTIEEIHVIEKGEPLFMRLDQTEEVEYIKNEMKK</sequence>
<evidence type="ECO:0000256" key="1">
    <source>
        <dbReference type="ARBA" id="ARBA00003314"/>
    </source>
</evidence>
<dbReference type="Proteomes" id="UP000824093">
    <property type="component" value="Unassembled WGS sequence"/>
</dbReference>
<dbReference type="Pfam" id="PF19303">
    <property type="entry name" value="Anticodon_3"/>
    <property type="match status" value="1"/>
</dbReference>
<dbReference type="FunFam" id="1.10.730.10:FF:000026">
    <property type="entry name" value="Methionine--tRNA ligase"/>
    <property type="match status" value="1"/>
</dbReference>
<name>A0A9D1M1M2_9FIRM</name>
<evidence type="ECO:0000259" key="12">
    <source>
        <dbReference type="Pfam" id="PF19303"/>
    </source>
</evidence>
<dbReference type="EC" id="6.1.1.10" evidence="10"/>
<dbReference type="EMBL" id="DVNH01000047">
    <property type="protein sequence ID" value="HIU52165.1"/>
    <property type="molecule type" value="Genomic_DNA"/>
</dbReference>
<dbReference type="GO" id="GO:0005737">
    <property type="term" value="C:cytoplasm"/>
    <property type="evidence" value="ECO:0007669"/>
    <property type="project" value="UniProtKB-SubCell"/>
</dbReference>
<accession>A0A9D1M1M2</accession>
<dbReference type="HAMAP" id="MF_01228">
    <property type="entry name" value="Met_tRNA_synth_type2"/>
    <property type="match status" value="1"/>
</dbReference>
<keyword evidence="7 10" id="KW-0067">ATP-binding</keyword>
<keyword evidence="5 10" id="KW-0436">Ligase</keyword>
<evidence type="ECO:0000256" key="3">
    <source>
        <dbReference type="ARBA" id="ARBA00006590"/>
    </source>
</evidence>
<dbReference type="NCBIfam" id="TIGR00398">
    <property type="entry name" value="metG"/>
    <property type="match status" value="1"/>
</dbReference>
<dbReference type="PRINTS" id="PR01041">
    <property type="entry name" value="TRNASYNTHMET"/>
</dbReference>
<dbReference type="Gene3D" id="1.10.730.10">
    <property type="entry name" value="Isoleucyl-tRNA Synthetase, Domain 1"/>
    <property type="match status" value="1"/>
</dbReference>
<dbReference type="GO" id="GO:0046872">
    <property type="term" value="F:metal ion binding"/>
    <property type="evidence" value="ECO:0007669"/>
    <property type="project" value="UniProtKB-KW"/>
</dbReference>
<keyword evidence="6 10" id="KW-0547">Nucleotide-binding</keyword>
<comment type="catalytic activity">
    <reaction evidence="10">
        <text>tRNA(Met) + L-methionine + ATP = L-methionyl-tRNA(Met) + AMP + diphosphate</text>
        <dbReference type="Rhea" id="RHEA:13481"/>
        <dbReference type="Rhea" id="RHEA-COMP:9667"/>
        <dbReference type="Rhea" id="RHEA-COMP:9698"/>
        <dbReference type="ChEBI" id="CHEBI:30616"/>
        <dbReference type="ChEBI" id="CHEBI:33019"/>
        <dbReference type="ChEBI" id="CHEBI:57844"/>
        <dbReference type="ChEBI" id="CHEBI:78442"/>
        <dbReference type="ChEBI" id="CHEBI:78530"/>
        <dbReference type="ChEBI" id="CHEBI:456215"/>
        <dbReference type="EC" id="6.1.1.10"/>
    </reaction>
</comment>
<keyword evidence="10" id="KW-0862">Zinc</keyword>
<feature type="binding site" evidence="10">
    <location>
        <position position="131"/>
    </location>
    <ligand>
        <name>Zn(2+)</name>
        <dbReference type="ChEBI" id="CHEBI:29105"/>
    </ligand>
</feature>
<dbReference type="PANTHER" id="PTHR43326:SF1">
    <property type="entry name" value="METHIONINE--TRNA LIGASE, MITOCHONDRIAL"/>
    <property type="match status" value="1"/>
</dbReference>
<dbReference type="Gene3D" id="2.170.220.10">
    <property type="match status" value="1"/>
</dbReference>
<comment type="subcellular location">
    <subcellularLocation>
        <location evidence="2 10">Cytoplasm</location>
    </subcellularLocation>
</comment>
<comment type="caution">
    <text evidence="13">The sequence shown here is derived from an EMBL/GenBank/DDBJ whole genome shotgun (WGS) entry which is preliminary data.</text>
</comment>